<dbReference type="PROSITE" id="PS50158">
    <property type="entry name" value="ZF_CCHC"/>
    <property type="match status" value="1"/>
</dbReference>
<dbReference type="PANTHER" id="PTHR19446">
    <property type="entry name" value="REVERSE TRANSCRIPTASES"/>
    <property type="match status" value="1"/>
</dbReference>
<dbReference type="SUPFAM" id="SSF57756">
    <property type="entry name" value="Retrovirus zinc finger-like domains"/>
    <property type="match status" value="1"/>
</dbReference>
<name>A0AAE0UVL3_9TELE</name>
<keyword evidence="1" id="KW-0863">Zinc-finger</keyword>
<evidence type="ECO:0000313" key="6">
    <source>
        <dbReference type="Proteomes" id="UP001274896"/>
    </source>
</evidence>
<dbReference type="Pfam" id="PF00098">
    <property type="entry name" value="zf-CCHC"/>
    <property type="match status" value="1"/>
</dbReference>
<dbReference type="SMART" id="SM00343">
    <property type="entry name" value="ZnF_C2HC"/>
    <property type="match status" value="1"/>
</dbReference>
<evidence type="ECO:0000256" key="3">
    <source>
        <dbReference type="SAM" id="MobiDB-lite"/>
    </source>
</evidence>
<evidence type="ECO:0000259" key="4">
    <source>
        <dbReference type="PROSITE" id="PS50158"/>
    </source>
</evidence>
<dbReference type="GO" id="GO:0003676">
    <property type="term" value="F:nucleic acid binding"/>
    <property type="evidence" value="ECO:0007669"/>
    <property type="project" value="InterPro"/>
</dbReference>
<feature type="region of interest" description="Disordered" evidence="3">
    <location>
        <begin position="1"/>
        <end position="22"/>
    </location>
</feature>
<feature type="coiled-coil region" evidence="2">
    <location>
        <begin position="24"/>
        <end position="68"/>
    </location>
</feature>
<evidence type="ECO:0000256" key="2">
    <source>
        <dbReference type="SAM" id="Coils"/>
    </source>
</evidence>
<evidence type="ECO:0000256" key="1">
    <source>
        <dbReference type="PROSITE-ProRule" id="PRU00047"/>
    </source>
</evidence>
<comment type="caution">
    <text evidence="5">The sequence shown here is derived from an EMBL/GenBank/DDBJ whole genome shotgun (WGS) entry which is preliminary data.</text>
</comment>
<keyword evidence="1" id="KW-0479">Metal-binding</keyword>
<reference evidence="5" key="1">
    <citation type="submission" date="2023-06" db="EMBL/GenBank/DDBJ databases">
        <title>Male Hemibagrus guttatus genome.</title>
        <authorList>
            <person name="Bian C."/>
        </authorList>
    </citation>
    <scope>NUCLEOTIDE SEQUENCE</scope>
    <source>
        <strain evidence="5">Male_cb2023</strain>
        <tissue evidence="5">Muscle</tissue>
    </source>
</reference>
<proteinExistence type="predicted"/>
<dbReference type="InterPro" id="IPR036875">
    <property type="entry name" value="Znf_CCHC_sf"/>
</dbReference>
<sequence length="665" mass="72957">MESPGQGKCQGPGSGSGEKPSKAAECLSELNRIIEAQHELLERQRSRITELELQVTELRGRNARVHEEYQRHLRTCTLQQHHTDHHSISTSTLSALTSIQEKPEYCGLSRTVRRMVYMVFKEGTEELNVVFKFSVDGFDYNIFVSSDADIKCFKCGRTGHLVRACPERQSDPGVSERPGQEAAVPAVVVPSAATVRPAAESPGVAAAPEQTESEPQAQPAAQKPTGATTTQEELCAAEPVTVKSCSAELVSVRHRVTDRDQEKPCLTEPDLGRPCSVDSGGVLELPALAETGTEVQSCRLEAPVTTPVQEDGGDVEMEDEPTFKVPTKRKKKVIGQDMLEVLRDSMNVGQLPLSCRRAILTLLPKKGDLTHLKNWCPVSLLYTDIKLLSKALASRLTKVMEQITHQDQSYCVPDRRRNKGCGSLHWLLEEPLIHGGRLDISGVTAPALSRALISSRVVTLRELVNIAGTDLLEAEDLAARLGLRLLKPTLQKKDLFPSWTSLPNLDGSEGPLLESRGVREMDFGSVSGKLLYRACVKVLNKKLSGRVDTPWRSVLGFNGDIKPEWTHSPPPAVPRGVKSVKLLEVLQKDAENKKTSCCSFSQESSSSGALTRTEEFQSVDTLHQYCCPAPSYNKQLAMPALLKECSSNRDKALTEEHCNEISTGC</sequence>
<keyword evidence="2" id="KW-0175">Coiled coil</keyword>
<dbReference type="EMBL" id="JAUCMX010000017">
    <property type="protein sequence ID" value="KAK3519448.1"/>
    <property type="molecule type" value="Genomic_DNA"/>
</dbReference>
<protein>
    <recommendedName>
        <fullName evidence="4">CCHC-type domain-containing protein</fullName>
    </recommendedName>
</protein>
<dbReference type="InterPro" id="IPR001878">
    <property type="entry name" value="Znf_CCHC"/>
</dbReference>
<keyword evidence="1" id="KW-0862">Zinc</keyword>
<dbReference type="Proteomes" id="UP001274896">
    <property type="component" value="Unassembled WGS sequence"/>
</dbReference>
<organism evidence="5 6">
    <name type="scientific">Hemibagrus guttatus</name>
    <dbReference type="NCBI Taxonomy" id="175788"/>
    <lineage>
        <taxon>Eukaryota</taxon>
        <taxon>Metazoa</taxon>
        <taxon>Chordata</taxon>
        <taxon>Craniata</taxon>
        <taxon>Vertebrata</taxon>
        <taxon>Euteleostomi</taxon>
        <taxon>Actinopterygii</taxon>
        <taxon>Neopterygii</taxon>
        <taxon>Teleostei</taxon>
        <taxon>Ostariophysi</taxon>
        <taxon>Siluriformes</taxon>
        <taxon>Bagridae</taxon>
        <taxon>Hemibagrus</taxon>
    </lineage>
</organism>
<dbReference type="GO" id="GO:0008270">
    <property type="term" value="F:zinc ion binding"/>
    <property type="evidence" value="ECO:0007669"/>
    <property type="project" value="UniProtKB-KW"/>
</dbReference>
<evidence type="ECO:0000313" key="5">
    <source>
        <dbReference type="EMBL" id="KAK3519448.1"/>
    </source>
</evidence>
<keyword evidence="6" id="KW-1185">Reference proteome</keyword>
<dbReference type="AlphaFoldDB" id="A0AAE0UVL3"/>
<accession>A0AAE0UVL3</accession>
<feature type="region of interest" description="Disordered" evidence="3">
    <location>
        <begin position="198"/>
        <end position="232"/>
    </location>
</feature>
<dbReference type="Gene3D" id="4.10.60.10">
    <property type="entry name" value="Zinc finger, CCHC-type"/>
    <property type="match status" value="1"/>
</dbReference>
<gene>
    <name evidence="5" type="ORF">QTP70_029367</name>
</gene>
<feature type="domain" description="CCHC-type" evidence="4">
    <location>
        <begin position="151"/>
        <end position="167"/>
    </location>
</feature>